<gene>
    <name evidence="3" type="ORF">SAMN05421790_106109</name>
</gene>
<evidence type="ECO:0000313" key="3">
    <source>
        <dbReference type="EMBL" id="SIS85732.1"/>
    </source>
</evidence>
<reference evidence="4" key="1">
    <citation type="submission" date="2017-01" db="EMBL/GenBank/DDBJ databases">
        <authorList>
            <person name="Varghese N."/>
            <person name="Submissions S."/>
        </authorList>
    </citation>
    <scope>NUCLEOTIDE SEQUENCE [LARGE SCALE GENOMIC DNA]</scope>
    <source>
        <strain evidence="4">DSM 45196</strain>
    </source>
</reference>
<evidence type="ECO:0000259" key="2">
    <source>
        <dbReference type="PROSITE" id="PS50975"/>
    </source>
</evidence>
<dbReference type="InterPro" id="IPR011761">
    <property type="entry name" value="ATP-grasp"/>
</dbReference>
<dbReference type="Pfam" id="PF14398">
    <property type="entry name" value="ATPgrasp_YheCD"/>
    <property type="match status" value="1"/>
</dbReference>
<evidence type="ECO:0000313" key="4">
    <source>
        <dbReference type="Proteomes" id="UP000186795"/>
    </source>
</evidence>
<evidence type="ECO:0000256" key="1">
    <source>
        <dbReference type="PROSITE-ProRule" id="PRU00409"/>
    </source>
</evidence>
<dbReference type="GO" id="GO:0005524">
    <property type="term" value="F:ATP binding"/>
    <property type="evidence" value="ECO:0007669"/>
    <property type="project" value="UniProtKB-UniRule"/>
</dbReference>
<accession>A0A1N7MI28</accession>
<dbReference type="GO" id="GO:0046872">
    <property type="term" value="F:metal ion binding"/>
    <property type="evidence" value="ECO:0007669"/>
    <property type="project" value="InterPro"/>
</dbReference>
<dbReference type="RefSeq" id="WP_076525069.1">
    <property type="nucleotide sequence ID" value="NZ_CP048103.1"/>
</dbReference>
<keyword evidence="4" id="KW-1185">Reference proteome</keyword>
<dbReference type="AlphaFoldDB" id="A0A1N7MI28"/>
<dbReference type="OrthoDB" id="7869153at2"/>
<dbReference type="Proteomes" id="UP000186795">
    <property type="component" value="Unassembled WGS sequence"/>
</dbReference>
<dbReference type="Gene3D" id="3.30.470.20">
    <property type="entry name" value="ATP-grasp fold, B domain"/>
    <property type="match status" value="1"/>
</dbReference>
<dbReference type="InterPro" id="IPR026838">
    <property type="entry name" value="YheC/D"/>
</dbReference>
<proteinExistence type="predicted"/>
<dbReference type="PROSITE" id="PS50975">
    <property type="entry name" value="ATP_GRASP"/>
    <property type="match status" value="1"/>
</dbReference>
<protein>
    <submittedName>
        <fullName evidence="3">YheC/D like ATP-grasp</fullName>
    </submittedName>
</protein>
<dbReference type="SUPFAM" id="SSF56059">
    <property type="entry name" value="Glutathione synthetase ATP-binding domain-like"/>
    <property type="match status" value="1"/>
</dbReference>
<keyword evidence="1" id="KW-0547">Nucleotide-binding</keyword>
<feature type="domain" description="ATP-grasp" evidence="2">
    <location>
        <begin position="212"/>
        <end position="449"/>
    </location>
</feature>
<keyword evidence="1" id="KW-0067">ATP-binding</keyword>
<organism evidence="3 4">
    <name type="scientific">Kroppenstedtia eburnea</name>
    <dbReference type="NCBI Taxonomy" id="714067"/>
    <lineage>
        <taxon>Bacteria</taxon>
        <taxon>Bacillati</taxon>
        <taxon>Bacillota</taxon>
        <taxon>Bacilli</taxon>
        <taxon>Bacillales</taxon>
        <taxon>Thermoactinomycetaceae</taxon>
        <taxon>Kroppenstedtia</taxon>
    </lineage>
</organism>
<dbReference type="EMBL" id="FTOD01000006">
    <property type="protein sequence ID" value="SIS85732.1"/>
    <property type="molecule type" value="Genomic_DNA"/>
</dbReference>
<sequence length="476" mass="54177">MGHARIMIQVLSERYFPPQVNMIVSQSLANRLQLPKHPIWATFGSAVDTAFIATIQNQTPLVRIHSRLAEKLRITDQQNLNVRYNPRNGALYFGPLLGILINQDVQGNSKQRFGMMARFLEECAQACASKGVALVVFPPEEIHLSKGFVRGWTYQGQQWNLTEAPLPDTVYNRITSRRIERRQDLQQKLSLLRNIHQIPVFNETFLNKQQVHNLLAKDAHIRPLLPETHPYHPKRFRIMLNKHRVVYLKPTNGSLGQGIIRVTASDGKWICQYTEATSTVTRIFPRSDEAFRHLRQKVAGSRSRYLIQQGLNLVKWDGRPVDFRVLIQKNGKGIWSVTSTVARVANDQHIVSNLARGGTLRKAGEVLAAVQAVNKPTLQQIRNKALSIVEAFERLSQGHYAELGVDLVLDQQGQLWLLELNSKPSKTDETVSPSTVIRPSVNCLVDYVSYITGWAPFLTTGNPEFRVRPDRTRRKR</sequence>
<name>A0A1N7MI28_9BACL</name>